<dbReference type="EMBL" id="JAJKFT010000008">
    <property type="protein sequence ID" value="MCC9628935.1"/>
    <property type="molecule type" value="Genomic_DNA"/>
</dbReference>
<gene>
    <name evidence="1" type="ORF">LOC68_11045</name>
</gene>
<protein>
    <submittedName>
        <fullName evidence="1">Uncharacterized protein</fullName>
    </submittedName>
</protein>
<dbReference type="AlphaFoldDB" id="A0A9X1MMH3"/>
<organism evidence="1 2">
    <name type="scientific">Blastopirellula sediminis</name>
    <dbReference type="NCBI Taxonomy" id="2894196"/>
    <lineage>
        <taxon>Bacteria</taxon>
        <taxon>Pseudomonadati</taxon>
        <taxon>Planctomycetota</taxon>
        <taxon>Planctomycetia</taxon>
        <taxon>Pirellulales</taxon>
        <taxon>Pirellulaceae</taxon>
        <taxon>Blastopirellula</taxon>
    </lineage>
</organism>
<comment type="caution">
    <text evidence="1">The sequence shown here is derived from an EMBL/GenBank/DDBJ whole genome shotgun (WGS) entry which is preliminary data.</text>
</comment>
<name>A0A9X1MMH3_9BACT</name>
<evidence type="ECO:0000313" key="2">
    <source>
        <dbReference type="Proteomes" id="UP001139103"/>
    </source>
</evidence>
<sequence length="248" mass="26558">MGSRFGVIRRMPIDWWYEGNTVGDFIGRKLEKYVFSAERIERDLGASVTMFRQDVETNQARMLAQIQAAVSSASIPEFDQLDAATFTREVHEMLLSFAAETGRRDAALFVATEATSGVAGVVAEQIFVAILIRLVGVSGGSLGAGAAVGGGGGLVTGPVGATLGVAVGVIVALAVERWCTESVQGELRETVRRLIDQVEQAVLNGVTGEEMPDLQPRPGLKNLLNDSCDQLQRAYGEVFRQRLLGDAT</sequence>
<keyword evidence="2" id="KW-1185">Reference proteome</keyword>
<proteinExistence type="predicted"/>
<reference evidence="1" key="1">
    <citation type="submission" date="2021-11" db="EMBL/GenBank/DDBJ databases">
        <title>Genome sequence.</title>
        <authorList>
            <person name="Sun Q."/>
        </authorList>
    </citation>
    <scope>NUCLEOTIDE SEQUENCE</scope>
    <source>
        <strain evidence="1">JC732</strain>
    </source>
</reference>
<evidence type="ECO:0000313" key="1">
    <source>
        <dbReference type="EMBL" id="MCC9628935.1"/>
    </source>
</evidence>
<dbReference type="Proteomes" id="UP001139103">
    <property type="component" value="Unassembled WGS sequence"/>
</dbReference>
<dbReference type="RefSeq" id="WP_230218488.1">
    <property type="nucleotide sequence ID" value="NZ_JAJKFT010000008.1"/>
</dbReference>
<accession>A0A9X1MMH3</accession>